<dbReference type="SUPFAM" id="SSF46955">
    <property type="entry name" value="Putative DNA-binding domain"/>
    <property type="match status" value="1"/>
</dbReference>
<comment type="caution">
    <text evidence="3">The sequence shown here is derived from an EMBL/GenBank/DDBJ whole genome shotgun (WGS) entry which is preliminary data.</text>
</comment>
<name>A0A433Y8U0_9BACL</name>
<evidence type="ECO:0000313" key="4">
    <source>
        <dbReference type="Proteomes" id="UP000279446"/>
    </source>
</evidence>
<dbReference type="Gene3D" id="3.40.190.10">
    <property type="entry name" value="Periplasmic binding protein-like II"/>
    <property type="match status" value="1"/>
</dbReference>
<dbReference type="RefSeq" id="WP_127192414.1">
    <property type="nucleotide sequence ID" value="NZ_RZNY01000009.1"/>
</dbReference>
<dbReference type="NCBIfam" id="TIGR01764">
    <property type="entry name" value="excise"/>
    <property type="match status" value="1"/>
</dbReference>
<evidence type="ECO:0000313" key="3">
    <source>
        <dbReference type="EMBL" id="RUT46310.1"/>
    </source>
</evidence>
<dbReference type="InterPro" id="IPR009061">
    <property type="entry name" value="DNA-bd_dom_put_sf"/>
</dbReference>
<protein>
    <submittedName>
        <fullName evidence="3">Helix-turn-helix domain-containing protein</fullName>
    </submittedName>
</protein>
<accession>A0A433Y8U0</accession>
<evidence type="ECO:0000259" key="2">
    <source>
        <dbReference type="Pfam" id="PF12728"/>
    </source>
</evidence>
<dbReference type="EMBL" id="RZNY01000009">
    <property type="protein sequence ID" value="RUT46310.1"/>
    <property type="molecule type" value="Genomic_DNA"/>
</dbReference>
<dbReference type="GO" id="GO:0003677">
    <property type="term" value="F:DNA binding"/>
    <property type="evidence" value="ECO:0007669"/>
    <property type="project" value="InterPro"/>
</dbReference>
<proteinExistence type="predicted"/>
<feature type="domain" description="Helix-turn-helix" evidence="2">
    <location>
        <begin position="6"/>
        <end position="52"/>
    </location>
</feature>
<dbReference type="Pfam" id="PF12727">
    <property type="entry name" value="PBP_like"/>
    <property type="match status" value="1"/>
</dbReference>
<dbReference type="InterPro" id="IPR010093">
    <property type="entry name" value="SinI_DNA-bd"/>
</dbReference>
<gene>
    <name evidence="3" type="ORF">EJP82_12600</name>
</gene>
<dbReference type="InterPro" id="IPR024370">
    <property type="entry name" value="PBP_domain"/>
</dbReference>
<dbReference type="PANTHER" id="PTHR38431:SF1">
    <property type="entry name" value="BLL2305 PROTEIN"/>
    <property type="match status" value="1"/>
</dbReference>
<dbReference type="PANTHER" id="PTHR38431">
    <property type="entry name" value="BLL2305 PROTEIN"/>
    <property type="match status" value="1"/>
</dbReference>
<sequence>MNDITYTTEEVAKLLKVSKLTVYDLIKKGELPAYRVGKQMRIDALDLEQYKSNTKNDGLSRQSISNDVTMGVIPPNSALDPTSGVAQSQRTLVITGQDLSLDLLARHLEKMAPTYRSLRSHDGSLDSLISMYRGQSDIVSSHLLDGDSGEYNIPYVTKILAGHSYMVVNLLQRIAGLYVRKGNPHNLQEWSDLSKPGITLINREKGSGARVLLDEQLRIHGIDRNLIKGYVQEETGHMGVAGRVSAGTADVGVGIQNAVSLFNEVEFIPLIKERYDLIVLKKPQNIEWIAQLLQILRSSEFRQELLSIQGYDLSLTGQVLYET</sequence>
<dbReference type="Pfam" id="PF12728">
    <property type="entry name" value="HTH_17"/>
    <property type="match status" value="1"/>
</dbReference>
<keyword evidence="4" id="KW-1185">Reference proteome</keyword>
<dbReference type="SUPFAM" id="SSF53850">
    <property type="entry name" value="Periplasmic binding protein-like II"/>
    <property type="match status" value="1"/>
</dbReference>
<organism evidence="3 4">
    <name type="scientific">Paenibacillus anaericanus</name>
    <dbReference type="NCBI Taxonomy" id="170367"/>
    <lineage>
        <taxon>Bacteria</taxon>
        <taxon>Bacillati</taxon>
        <taxon>Bacillota</taxon>
        <taxon>Bacilli</taxon>
        <taxon>Bacillales</taxon>
        <taxon>Paenibacillaceae</taxon>
        <taxon>Paenibacillus</taxon>
    </lineage>
</organism>
<dbReference type="AlphaFoldDB" id="A0A433Y8U0"/>
<evidence type="ECO:0000259" key="1">
    <source>
        <dbReference type="Pfam" id="PF12727"/>
    </source>
</evidence>
<dbReference type="InterPro" id="IPR041657">
    <property type="entry name" value="HTH_17"/>
</dbReference>
<reference evidence="3 4" key="1">
    <citation type="submission" date="2018-12" db="EMBL/GenBank/DDBJ databases">
        <authorList>
            <person name="Sun L."/>
            <person name="Chen Z."/>
        </authorList>
    </citation>
    <scope>NUCLEOTIDE SEQUENCE [LARGE SCALE GENOMIC DNA]</scope>
    <source>
        <strain evidence="3 4">DSM 15890</strain>
    </source>
</reference>
<dbReference type="OrthoDB" id="9805928at2"/>
<dbReference type="Proteomes" id="UP000279446">
    <property type="component" value="Unassembled WGS sequence"/>
</dbReference>
<feature type="domain" description="PBP" evidence="1">
    <location>
        <begin position="105"/>
        <end position="297"/>
    </location>
</feature>